<evidence type="ECO:0000256" key="3">
    <source>
        <dbReference type="ARBA" id="ARBA00022989"/>
    </source>
</evidence>
<feature type="transmembrane region" description="Helical" evidence="5">
    <location>
        <begin position="6"/>
        <end position="28"/>
    </location>
</feature>
<reference evidence="6" key="1">
    <citation type="journal article" date="2020" name="J. Eukaryot. Microbiol.">
        <title>De novo Sequencing, Assembly and Annotation of the Transcriptome for the Free-Living Testate Amoeba Arcella intermedia.</title>
        <authorList>
            <person name="Ribeiro G.M."/>
            <person name="Porfirio-Sousa A.L."/>
            <person name="Maurer-Alcala X.X."/>
            <person name="Katz L.A."/>
            <person name="Lahr D.J.G."/>
        </authorList>
    </citation>
    <scope>NUCLEOTIDE SEQUENCE</scope>
</reference>
<keyword evidence="4 5" id="KW-0472">Membrane</keyword>
<organism evidence="6">
    <name type="scientific">Arcella intermedia</name>
    <dbReference type="NCBI Taxonomy" id="1963864"/>
    <lineage>
        <taxon>Eukaryota</taxon>
        <taxon>Amoebozoa</taxon>
        <taxon>Tubulinea</taxon>
        <taxon>Elardia</taxon>
        <taxon>Arcellinida</taxon>
        <taxon>Sphaerothecina</taxon>
        <taxon>Arcellidae</taxon>
        <taxon>Arcella</taxon>
    </lineage>
</organism>
<comment type="subcellular location">
    <subcellularLocation>
        <location evidence="1">Membrane</location>
        <topology evidence="1">Multi-pass membrane protein</topology>
    </subcellularLocation>
</comment>
<accession>A0A6B2LCE1</accession>
<dbReference type="PANTHER" id="PTHR11040">
    <property type="entry name" value="ZINC/IRON TRANSPORTER"/>
    <property type="match status" value="1"/>
</dbReference>
<dbReference type="Pfam" id="PF02535">
    <property type="entry name" value="Zip"/>
    <property type="match status" value="1"/>
</dbReference>
<dbReference type="PANTHER" id="PTHR11040:SF44">
    <property type="entry name" value="PROTEIN ZNTC-RELATED"/>
    <property type="match status" value="1"/>
</dbReference>
<dbReference type="GO" id="GO:0005385">
    <property type="term" value="F:zinc ion transmembrane transporter activity"/>
    <property type="evidence" value="ECO:0007669"/>
    <property type="project" value="TreeGrafter"/>
</dbReference>
<keyword evidence="2 5" id="KW-0812">Transmembrane</keyword>
<dbReference type="AlphaFoldDB" id="A0A6B2LCE1"/>
<feature type="transmembrane region" description="Helical" evidence="5">
    <location>
        <begin position="138"/>
        <end position="156"/>
    </location>
</feature>
<feature type="transmembrane region" description="Helical" evidence="5">
    <location>
        <begin position="236"/>
        <end position="255"/>
    </location>
</feature>
<evidence type="ECO:0008006" key="7">
    <source>
        <dbReference type="Google" id="ProtNLM"/>
    </source>
</evidence>
<evidence type="ECO:0000256" key="1">
    <source>
        <dbReference type="ARBA" id="ARBA00004141"/>
    </source>
</evidence>
<dbReference type="InterPro" id="IPR003689">
    <property type="entry name" value="ZIP"/>
</dbReference>
<proteinExistence type="predicted"/>
<dbReference type="GO" id="GO:0005886">
    <property type="term" value="C:plasma membrane"/>
    <property type="evidence" value="ECO:0007669"/>
    <property type="project" value="TreeGrafter"/>
</dbReference>
<feature type="transmembrane region" description="Helical" evidence="5">
    <location>
        <begin position="194"/>
        <end position="216"/>
    </location>
</feature>
<feature type="transmembrane region" description="Helical" evidence="5">
    <location>
        <begin position="267"/>
        <end position="286"/>
    </location>
</feature>
<protein>
    <recommendedName>
        <fullName evidence="7">Zinc/iron permease</fullName>
    </recommendedName>
</protein>
<evidence type="ECO:0000256" key="2">
    <source>
        <dbReference type="ARBA" id="ARBA00022692"/>
    </source>
</evidence>
<name>A0A6B2LCE1_9EUKA</name>
<feature type="transmembrane region" description="Helical" evidence="5">
    <location>
        <begin position="74"/>
        <end position="96"/>
    </location>
</feature>
<dbReference type="EMBL" id="GIBP01005686">
    <property type="protein sequence ID" value="NDV34655.1"/>
    <property type="molecule type" value="Transcribed_RNA"/>
</dbReference>
<feature type="transmembrane region" description="Helical" evidence="5">
    <location>
        <begin position="162"/>
        <end position="182"/>
    </location>
</feature>
<keyword evidence="3 5" id="KW-1133">Transmembrane helix</keyword>
<sequence>MHIGAIFIILGASLFGVFAPIVIKIFRLESLDFAITLGKFFGAGVITATGFIHVFPAAVTALSDPCLPEFFTEYSASAGFFALVAVLLSHLIQFLAEGKFLQAFGEKDSEEEGASVPSHGHAHGALISENQKRTLSTYILELAIGIHSVIIGMDLGVSASEFTTLLIALCFHQFFEGIGLGYRIAEIKYKRKLFGYLSSFVYAITTPLGVAIGIAMRLNQSETSASGALVTGVLDAAAAGILIYSSMLLIMEEFGLGFRKMTKARQAFCFVSFYAGCGLMATLGLWA</sequence>
<evidence type="ECO:0000256" key="5">
    <source>
        <dbReference type="SAM" id="Phobius"/>
    </source>
</evidence>
<evidence type="ECO:0000256" key="4">
    <source>
        <dbReference type="ARBA" id="ARBA00023136"/>
    </source>
</evidence>
<feature type="transmembrane region" description="Helical" evidence="5">
    <location>
        <begin position="40"/>
        <end position="62"/>
    </location>
</feature>
<evidence type="ECO:0000313" key="6">
    <source>
        <dbReference type="EMBL" id="NDV34655.1"/>
    </source>
</evidence>